<keyword evidence="2" id="KW-0732">Signal</keyword>
<dbReference type="Proteomes" id="UP000240739">
    <property type="component" value="Unassembled WGS sequence"/>
</dbReference>
<reference evidence="4 5" key="1">
    <citation type="submission" date="2018-03" db="EMBL/GenBank/DDBJ databases">
        <title>Aquarubrobacter algicola gen. nov., sp. nov., a novel actinobacterium isolated from shallow eutrophic lake during the end of cyanobacterial harmful algal blooms.</title>
        <authorList>
            <person name="Chun S.J."/>
        </authorList>
    </citation>
    <scope>NUCLEOTIDE SEQUENCE [LARGE SCALE GENOMIC DNA]</scope>
    <source>
        <strain evidence="4 5">Seoho-28</strain>
    </source>
</reference>
<organism evidence="4 5">
    <name type="scientific">Paraconexibacter algicola</name>
    <dbReference type="NCBI Taxonomy" id="2133960"/>
    <lineage>
        <taxon>Bacteria</taxon>
        <taxon>Bacillati</taxon>
        <taxon>Actinomycetota</taxon>
        <taxon>Thermoleophilia</taxon>
        <taxon>Solirubrobacterales</taxon>
        <taxon>Paraconexibacteraceae</taxon>
        <taxon>Paraconexibacter</taxon>
    </lineage>
</organism>
<dbReference type="Pfam" id="PF04213">
    <property type="entry name" value="HtaA"/>
    <property type="match status" value="1"/>
</dbReference>
<feature type="compositionally biased region" description="Pro residues" evidence="1">
    <location>
        <begin position="192"/>
        <end position="216"/>
    </location>
</feature>
<dbReference type="InterPro" id="IPR007331">
    <property type="entry name" value="Htaa"/>
</dbReference>
<accession>A0A2T4UIK1</accession>
<evidence type="ECO:0000256" key="2">
    <source>
        <dbReference type="SAM" id="SignalP"/>
    </source>
</evidence>
<protein>
    <recommendedName>
        <fullName evidence="3">Htaa domain-containing protein</fullName>
    </recommendedName>
</protein>
<proteinExistence type="predicted"/>
<evidence type="ECO:0000313" key="5">
    <source>
        <dbReference type="Proteomes" id="UP000240739"/>
    </source>
</evidence>
<feature type="chain" id="PRO_5015500874" description="Htaa domain-containing protein" evidence="2">
    <location>
        <begin position="27"/>
        <end position="422"/>
    </location>
</feature>
<evidence type="ECO:0000259" key="3">
    <source>
        <dbReference type="Pfam" id="PF04213"/>
    </source>
</evidence>
<feature type="region of interest" description="Disordered" evidence="1">
    <location>
        <begin position="168"/>
        <end position="220"/>
    </location>
</feature>
<evidence type="ECO:0000313" key="4">
    <source>
        <dbReference type="EMBL" id="PTL59064.1"/>
    </source>
</evidence>
<dbReference type="OrthoDB" id="7210788at2"/>
<feature type="compositionally biased region" description="Low complexity" evidence="1">
    <location>
        <begin position="168"/>
        <end position="191"/>
    </location>
</feature>
<feature type="domain" description="Htaa" evidence="3">
    <location>
        <begin position="246"/>
        <end position="416"/>
    </location>
</feature>
<sequence length="422" mass="42096">MRARSLLPTLALVAAVPAGIPGAAHAAGTGTAAITPGGDGGAVRLTTARRLAVTAVAGGELRLAGTLRLRARGAARTVTVTGLRLAVARSPLTLRGTVAGRRVTLAHATPASGRPLRTDATTGAVRLDGAVLRLTAAGARALRGPLRLRRSPGTARLGRLSLAVPARPATPAAAPAQPTAPAEPTATTPVATPTPAPATTPTPTATPAPTPAPGPTADPCWASRPATPVGAADWIACDPAAGGSLRSFTTYVRGSWSAAPPCVGGRAGVFPSAGASRIDDANPFDHRLTVAAVDRPADGTVRLRLAGTLEYALDAHGIDQATADPVIVLSADRRTGTVRADGRAAQGGPSSACPATPTPFTDREILELRMDEAHAVTTGPAGTTFTHVPARLTATGATTIGAGFYPAGAAYGSFTFTVPAAP</sequence>
<evidence type="ECO:0000256" key="1">
    <source>
        <dbReference type="SAM" id="MobiDB-lite"/>
    </source>
</evidence>
<dbReference type="EMBL" id="PYYB01000001">
    <property type="protein sequence ID" value="PTL59064.1"/>
    <property type="molecule type" value="Genomic_DNA"/>
</dbReference>
<keyword evidence="5" id="KW-1185">Reference proteome</keyword>
<dbReference type="AlphaFoldDB" id="A0A2T4UIK1"/>
<name>A0A2T4UIK1_9ACTN</name>
<dbReference type="RefSeq" id="WP_107567500.1">
    <property type="nucleotide sequence ID" value="NZ_PYYB01000001.1"/>
</dbReference>
<feature type="signal peptide" evidence="2">
    <location>
        <begin position="1"/>
        <end position="26"/>
    </location>
</feature>
<comment type="caution">
    <text evidence="4">The sequence shown here is derived from an EMBL/GenBank/DDBJ whole genome shotgun (WGS) entry which is preliminary data.</text>
</comment>
<gene>
    <name evidence="4" type="ORF">C7Y72_05085</name>
</gene>